<dbReference type="Proteomes" id="UP000242662">
    <property type="component" value="Unassembled WGS sequence"/>
</dbReference>
<name>A0A1G6HPS0_9BACI</name>
<dbReference type="InterPro" id="IPR010572">
    <property type="entry name" value="Tail_dom"/>
</dbReference>
<accession>A0A1G6HPS0</accession>
<dbReference type="InterPro" id="IPR013783">
    <property type="entry name" value="Ig-like_fold"/>
</dbReference>
<dbReference type="STRING" id="1464122.SAMN05421737_104115"/>
<keyword evidence="3" id="KW-1185">Reference proteome</keyword>
<evidence type="ECO:0000313" key="3">
    <source>
        <dbReference type="Proteomes" id="UP000242662"/>
    </source>
</evidence>
<evidence type="ECO:0000313" key="2">
    <source>
        <dbReference type="EMBL" id="SDB96232.1"/>
    </source>
</evidence>
<dbReference type="NCBIfam" id="TIGR01665">
    <property type="entry name" value="put_anti_recept"/>
    <property type="match status" value="1"/>
</dbReference>
<organism evidence="2 3">
    <name type="scientific">Shouchella lonarensis</name>
    <dbReference type="NCBI Taxonomy" id="1464122"/>
    <lineage>
        <taxon>Bacteria</taxon>
        <taxon>Bacillati</taxon>
        <taxon>Bacillota</taxon>
        <taxon>Bacilli</taxon>
        <taxon>Bacillales</taxon>
        <taxon>Bacillaceae</taxon>
        <taxon>Shouchella</taxon>
    </lineage>
</organism>
<dbReference type="Pfam" id="PF06605">
    <property type="entry name" value="Prophage_tail"/>
    <property type="match status" value="1"/>
</dbReference>
<dbReference type="EMBL" id="FMYM01000004">
    <property type="protein sequence ID" value="SDB96232.1"/>
    <property type="molecule type" value="Genomic_DNA"/>
</dbReference>
<dbReference type="RefSeq" id="WP_090775238.1">
    <property type="nucleotide sequence ID" value="NZ_FMYM01000004.1"/>
</dbReference>
<gene>
    <name evidence="2" type="ORF">SAMN05421737_104115</name>
</gene>
<dbReference type="InterPro" id="IPR036116">
    <property type="entry name" value="FN3_sf"/>
</dbReference>
<reference evidence="3" key="1">
    <citation type="submission" date="2016-09" db="EMBL/GenBank/DDBJ databases">
        <authorList>
            <person name="Varghese N."/>
            <person name="Submissions S."/>
        </authorList>
    </citation>
    <scope>NUCLEOTIDE SEQUENCE [LARGE SCALE GENOMIC DNA]</scope>
    <source>
        <strain evidence="3">25nlg</strain>
    </source>
</reference>
<protein>
    <submittedName>
        <fullName evidence="2">Phage minor structural protein, N-terminal region</fullName>
    </submittedName>
</protein>
<proteinExistence type="predicted"/>
<feature type="domain" description="Fibronectin type-III" evidence="1">
    <location>
        <begin position="416"/>
        <end position="510"/>
    </location>
</feature>
<dbReference type="AlphaFoldDB" id="A0A1G6HPS0"/>
<dbReference type="CDD" id="cd00063">
    <property type="entry name" value="FN3"/>
    <property type="match status" value="1"/>
</dbReference>
<dbReference type="InterPro" id="IPR007119">
    <property type="entry name" value="Phage_tail_spike_N"/>
</dbReference>
<dbReference type="PROSITE" id="PS50853">
    <property type="entry name" value="FN3"/>
    <property type="match status" value="1"/>
</dbReference>
<dbReference type="Gene3D" id="2.60.40.10">
    <property type="entry name" value="Immunoglobulins"/>
    <property type="match status" value="1"/>
</dbReference>
<dbReference type="SUPFAM" id="SSF49265">
    <property type="entry name" value="Fibronectin type III"/>
    <property type="match status" value="1"/>
</dbReference>
<dbReference type="OrthoDB" id="2240714at2"/>
<sequence>MATLYILDQKDQLLATLSPETGLVSALYREEVNRLPDRPFSFTLDAASEVAAHVVEENQVVFQDKEEELRLFVIKELDEENGVDGASVTATCQPAFMELAEHIVVERRFVDQTAKRALDAALQGTRWIGTVEVELGESTTNFYYISSVDAIWKILNTWGGEFKDTVIFDGNKIVKREIRILARRGVDNGKRFEIGHNVEEVKRTVISYPITALYGRGASLPTEDEDGNETGGYSRYIDFAGIEWKESKGDPTDKPKGQRWVGDTRALQKYGREHGGKLLHREAVWQNGDIEDPAELLKATWERLQEASKPEINYQLSVQLLETIAGYGHEKVQLGDTARVVDRNFSRPIEAQTRVISLEYDLLDVEGTAQVEMGQFLSVHDPFDQVDKIVAELADKRRHWDTGSEPISPSRYPDIVPTVPIVEANGLFSAVQVSWDYDYLATYVAGYEVYASEVKDFVPSPETLVWRGIGNSFSYFGEVNKQYYFRVRAFNYHARYSPFSEEVTGTTRRIISEDILFGEAVAAQLRELSKSAAIIAENALNGEMLAENEITAKHLAANSITVGTTAIQNGAIANAHLGEAIIKEAQIDKGAIKTAHIGSLKVDRSWIAESTITHAQIASVDASKITTGALDASKIRVRAMSGRRAVQIDADGLKSFDSAGRHRILIGVQSFGGAGADPAVVRFFDESRRNMGYVGANRNEHMVLYSAGFLHVEAEKNAEWRAQQHRFPTRGVGANMTRNFVTFDSVNNTGGTAREPRIHTQISKTGYLGTNGAQWWRIYCHHGHFVQTHNLSSRKYKEGIEKVDVADIQKVFDRITLKKFRYKINDNLSETDVNLGVIAEESPNEILSATKDSVVLGKYISIVAGALKFQQKRIDHLEALLQRG</sequence>
<evidence type="ECO:0000259" key="1">
    <source>
        <dbReference type="PROSITE" id="PS50853"/>
    </source>
</evidence>
<dbReference type="InterPro" id="IPR003961">
    <property type="entry name" value="FN3_dom"/>
</dbReference>